<feature type="domain" description="Glycosyl transferase family 1" evidence="1">
    <location>
        <begin position="186"/>
        <end position="340"/>
    </location>
</feature>
<comment type="caution">
    <text evidence="2">The sequence shown here is derived from an EMBL/GenBank/DDBJ whole genome shotgun (WGS) entry which is preliminary data.</text>
</comment>
<evidence type="ECO:0000313" key="2">
    <source>
        <dbReference type="EMBL" id="PCJ40440.1"/>
    </source>
</evidence>
<dbReference type="GO" id="GO:0016757">
    <property type="term" value="F:glycosyltransferase activity"/>
    <property type="evidence" value="ECO:0007669"/>
    <property type="project" value="InterPro"/>
</dbReference>
<organism evidence="2 3">
    <name type="scientific">SAR86 cluster bacterium</name>
    <dbReference type="NCBI Taxonomy" id="2030880"/>
    <lineage>
        <taxon>Bacteria</taxon>
        <taxon>Pseudomonadati</taxon>
        <taxon>Pseudomonadota</taxon>
        <taxon>Gammaproteobacteria</taxon>
        <taxon>SAR86 cluster</taxon>
    </lineage>
</organism>
<proteinExistence type="predicted"/>
<dbReference type="SUPFAM" id="SSF53756">
    <property type="entry name" value="UDP-Glycosyltransferase/glycogen phosphorylase"/>
    <property type="match status" value="1"/>
</dbReference>
<accession>A0A2A5CAH3</accession>
<reference evidence="3" key="1">
    <citation type="submission" date="2017-08" db="EMBL/GenBank/DDBJ databases">
        <title>A dynamic microbial community with high functional redundancy inhabits the cold, oxic subseafloor aquifer.</title>
        <authorList>
            <person name="Tully B.J."/>
            <person name="Wheat C.G."/>
            <person name="Glazer B.T."/>
            <person name="Huber J.A."/>
        </authorList>
    </citation>
    <scope>NUCLEOTIDE SEQUENCE [LARGE SCALE GENOMIC DNA]</scope>
</reference>
<dbReference type="InterPro" id="IPR001296">
    <property type="entry name" value="Glyco_trans_1"/>
</dbReference>
<dbReference type="Gene3D" id="3.40.50.2000">
    <property type="entry name" value="Glycogen Phosphorylase B"/>
    <property type="match status" value="1"/>
</dbReference>
<dbReference type="Proteomes" id="UP000228987">
    <property type="component" value="Unassembled WGS sequence"/>
</dbReference>
<dbReference type="AlphaFoldDB" id="A0A2A5CAH3"/>
<gene>
    <name evidence="2" type="ORF">COA71_11335</name>
</gene>
<dbReference type="EMBL" id="NVWI01000009">
    <property type="protein sequence ID" value="PCJ40440.1"/>
    <property type="molecule type" value="Genomic_DNA"/>
</dbReference>
<sequence length="370" mass="42042">MKRRTILIDFAGATTHFTRQLEAALKDANLTKTRSISIRPGVGNTKSLVLTLWNSFIRLASIPINYIVLLIDIVTCLPNQIFIFNIPLIPSVETFFLWIIRVNGAVSVGILHNHIPSHGEKKPIRNYRYFEFYNYCDIVVFHDSSISEIFQSIFPNAVPLYTSLPSYSVPNASDNKTQKIMDSEIIKLGFMGTIRPYKNLEIISSEFKLLNKSQLSFLSLKITGKAFYDIDNMVRIFENIGFYEFVYNGELISDEKFFKEMSEYDFLLLPHANSSGSALLSVAASLGVPVIASNLTVFTDFVHRFGNGVIFDHLITGDLHRVVSKLIEDKILREKLKVNALRAVSSVPTWSNYVNDIFECCNELVTRRVQ</sequence>
<evidence type="ECO:0000313" key="3">
    <source>
        <dbReference type="Proteomes" id="UP000228987"/>
    </source>
</evidence>
<dbReference type="Pfam" id="PF00534">
    <property type="entry name" value="Glycos_transf_1"/>
    <property type="match status" value="1"/>
</dbReference>
<protein>
    <recommendedName>
        <fullName evidence="1">Glycosyl transferase family 1 domain-containing protein</fullName>
    </recommendedName>
</protein>
<name>A0A2A5CAH3_9GAMM</name>
<evidence type="ECO:0000259" key="1">
    <source>
        <dbReference type="Pfam" id="PF00534"/>
    </source>
</evidence>